<accession>G4Z1S6</accession>
<gene>
    <name evidence="1" type="ORF">PHYSODRAFT_478575</name>
</gene>
<dbReference type="KEGG" id="psoj:PHYSODRAFT_478575"/>
<protein>
    <recommendedName>
        <fullName evidence="3">MULE transposase domain-containing protein</fullName>
    </recommendedName>
</protein>
<dbReference type="RefSeq" id="XP_009521732.1">
    <property type="nucleotide sequence ID" value="XM_009523437.1"/>
</dbReference>
<dbReference type="AlphaFoldDB" id="G4Z1S6"/>
<keyword evidence="2" id="KW-1185">Reference proteome</keyword>
<evidence type="ECO:0000313" key="2">
    <source>
        <dbReference type="Proteomes" id="UP000002640"/>
    </source>
</evidence>
<dbReference type="EMBL" id="JH159152">
    <property type="protein sequence ID" value="EGZ26444.1"/>
    <property type="molecule type" value="Genomic_DNA"/>
</dbReference>
<evidence type="ECO:0000313" key="1">
    <source>
        <dbReference type="EMBL" id="EGZ26444.1"/>
    </source>
</evidence>
<dbReference type="Proteomes" id="UP000002640">
    <property type="component" value="Unassembled WGS sequence"/>
</dbReference>
<name>G4Z1S6_PHYSP</name>
<evidence type="ECO:0008006" key="3">
    <source>
        <dbReference type="Google" id="ProtNLM"/>
    </source>
</evidence>
<organism evidence="1 2">
    <name type="scientific">Phytophthora sojae (strain P6497)</name>
    <name type="common">Soybean stem and root rot agent</name>
    <name type="synonym">Phytophthora megasperma f. sp. glycines</name>
    <dbReference type="NCBI Taxonomy" id="1094619"/>
    <lineage>
        <taxon>Eukaryota</taxon>
        <taxon>Sar</taxon>
        <taxon>Stramenopiles</taxon>
        <taxon>Oomycota</taxon>
        <taxon>Peronosporomycetes</taxon>
        <taxon>Peronosporales</taxon>
        <taxon>Peronosporaceae</taxon>
        <taxon>Phytophthora</taxon>
    </lineage>
</organism>
<sequence>VQMLIVGRDGNLNNITIAVALLNAEDVVNYSWFVECLRDAGLTFSVVDYPIFCDRSDAFRSITATYNLNVRYCTLHIIRNLLR</sequence>
<dbReference type="GeneID" id="20655019"/>
<reference evidence="1 2" key="1">
    <citation type="journal article" date="2006" name="Science">
        <title>Phytophthora genome sequences uncover evolutionary origins and mechanisms of pathogenesis.</title>
        <authorList>
            <person name="Tyler B.M."/>
            <person name="Tripathy S."/>
            <person name="Zhang X."/>
            <person name="Dehal P."/>
            <person name="Jiang R.H."/>
            <person name="Aerts A."/>
            <person name="Arredondo F.D."/>
            <person name="Baxter L."/>
            <person name="Bensasson D."/>
            <person name="Beynon J.L."/>
            <person name="Chapman J."/>
            <person name="Damasceno C.M."/>
            <person name="Dorrance A.E."/>
            <person name="Dou D."/>
            <person name="Dickerman A.W."/>
            <person name="Dubchak I.L."/>
            <person name="Garbelotto M."/>
            <person name="Gijzen M."/>
            <person name="Gordon S.G."/>
            <person name="Govers F."/>
            <person name="Grunwald N.J."/>
            <person name="Huang W."/>
            <person name="Ivors K.L."/>
            <person name="Jones R.W."/>
            <person name="Kamoun S."/>
            <person name="Krampis K."/>
            <person name="Lamour K.H."/>
            <person name="Lee M.K."/>
            <person name="McDonald W.H."/>
            <person name="Medina M."/>
            <person name="Meijer H.J."/>
            <person name="Nordberg E.K."/>
            <person name="Maclean D.J."/>
            <person name="Ospina-Giraldo M.D."/>
            <person name="Morris P.F."/>
            <person name="Phuntumart V."/>
            <person name="Putnam N.H."/>
            <person name="Rash S."/>
            <person name="Rose J.K."/>
            <person name="Sakihama Y."/>
            <person name="Salamov A.A."/>
            <person name="Savidor A."/>
            <person name="Scheuring C.F."/>
            <person name="Smith B.M."/>
            <person name="Sobral B.W."/>
            <person name="Terry A."/>
            <person name="Torto-Alalibo T.A."/>
            <person name="Win J."/>
            <person name="Xu Z."/>
            <person name="Zhang H."/>
            <person name="Grigoriev I.V."/>
            <person name="Rokhsar D.S."/>
            <person name="Boore J.L."/>
        </authorList>
    </citation>
    <scope>NUCLEOTIDE SEQUENCE [LARGE SCALE GENOMIC DNA]</scope>
    <source>
        <strain evidence="1 2">P6497</strain>
    </source>
</reference>
<proteinExistence type="predicted"/>
<dbReference type="InParanoid" id="G4Z1S6"/>
<feature type="non-terminal residue" evidence="1">
    <location>
        <position position="1"/>
    </location>
</feature>